<feature type="transmembrane region" description="Helical" evidence="1">
    <location>
        <begin position="252"/>
        <end position="269"/>
    </location>
</feature>
<dbReference type="AlphaFoldDB" id="A0A0R1KYG7"/>
<keyword evidence="3" id="KW-1185">Reference proteome</keyword>
<feature type="transmembrane region" description="Helical" evidence="1">
    <location>
        <begin position="62"/>
        <end position="83"/>
    </location>
</feature>
<feature type="transmembrane region" description="Helical" evidence="1">
    <location>
        <begin position="406"/>
        <end position="429"/>
    </location>
</feature>
<dbReference type="Proteomes" id="UP000051581">
    <property type="component" value="Unassembled WGS sequence"/>
</dbReference>
<feature type="transmembrane region" description="Helical" evidence="1">
    <location>
        <begin position="346"/>
        <end position="365"/>
    </location>
</feature>
<evidence type="ECO:0000313" key="3">
    <source>
        <dbReference type="Proteomes" id="UP000051581"/>
    </source>
</evidence>
<keyword evidence="1" id="KW-0812">Transmembrane</keyword>
<name>A0A0R1KYG7_9LACO</name>
<feature type="transmembrane region" description="Helical" evidence="1">
    <location>
        <begin position="320"/>
        <end position="339"/>
    </location>
</feature>
<dbReference type="EMBL" id="AZEA01000007">
    <property type="protein sequence ID" value="KRK88678.1"/>
    <property type="molecule type" value="Genomic_DNA"/>
</dbReference>
<comment type="caution">
    <text evidence="2">The sequence shown here is derived from an EMBL/GenBank/DDBJ whole genome shotgun (WGS) entry which is preliminary data.</text>
</comment>
<feature type="transmembrane region" description="Helical" evidence="1">
    <location>
        <begin position="290"/>
        <end position="308"/>
    </location>
</feature>
<feature type="transmembrane region" description="Helical" evidence="1">
    <location>
        <begin position="31"/>
        <end position="50"/>
    </location>
</feature>
<evidence type="ECO:0000313" key="2">
    <source>
        <dbReference type="EMBL" id="KRK88678.1"/>
    </source>
</evidence>
<feature type="transmembrane region" description="Helical" evidence="1">
    <location>
        <begin position="147"/>
        <end position="166"/>
    </location>
</feature>
<gene>
    <name evidence="2" type="ORF">FD17_GL002370</name>
</gene>
<keyword evidence="1" id="KW-1133">Transmembrane helix</keyword>
<feature type="transmembrane region" description="Helical" evidence="1">
    <location>
        <begin position="103"/>
        <end position="135"/>
    </location>
</feature>
<accession>A0A0R1KYG7</accession>
<feature type="transmembrane region" description="Helical" evidence="1">
    <location>
        <begin position="186"/>
        <end position="204"/>
    </location>
</feature>
<feature type="transmembrane region" description="Helical" evidence="1">
    <location>
        <begin position="371"/>
        <end position="394"/>
    </location>
</feature>
<reference evidence="2 3" key="1">
    <citation type="journal article" date="2015" name="Genome Announc.">
        <title>Expanding the biotechnology potential of lactobacilli through comparative genomics of 213 strains and associated genera.</title>
        <authorList>
            <person name="Sun Z."/>
            <person name="Harris H.M."/>
            <person name="McCann A."/>
            <person name="Guo C."/>
            <person name="Argimon S."/>
            <person name="Zhang W."/>
            <person name="Yang X."/>
            <person name="Jeffery I.B."/>
            <person name="Cooney J.C."/>
            <person name="Kagawa T.F."/>
            <person name="Liu W."/>
            <person name="Song Y."/>
            <person name="Salvetti E."/>
            <person name="Wrobel A."/>
            <person name="Rasinkangas P."/>
            <person name="Parkhill J."/>
            <person name="Rea M.C."/>
            <person name="O'Sullivan O."/>
            <person name="Ritari J."/>
            <person name="Douillard F.P."/>
            <person name="Paul Ross R."/>
            <person name="Yang R."/>
            <person name="Briner A.E."/>
            <person name="Felis G.E."/>
            <person name="de Vos W.M."/>
            <person name="Barrangou R."/>
            <person name="Klaenhammer T.R."/>
            <person name="Caufield P.W."/>
            <person name="Cui Y."/>
            <person name="Zhang H."/>
            <person name="O'Toole P.W."/>
        </authorList>
    </citation>
    <scope>NUCLEOTIDE SEQUENCE [LARGE SCALE GENOMIC DNA]</scope>
    <source>
        <strain evidence="2 3">DSM 19904</strain>
    </source>
</reference>
<protein>
    <submittedName>
        <fullName evidence="2">CitMHS family citrate-magnesium (Mg2+) proton (H+) citrate-calcium (Ca2+) proton (H+) symporter</fullName>
    </submittedName>
</protein>
<feature type="transmembrane region" description="Helical" evidence="1">
    <location>
        <begin position="7"/>
        <end position="25"/>
    </location>
</feature>
<keyword evidence="1" id="KW-0472">Membrane</keyword>
<organism evidence="2 3">
    <name type="scientific">Lentilactobacillus sunkii DSM 19904</name>
    <dbReference type="NCBI Taxonomy" id="1423808"/>
    <lineage>
        <taxon>Bacteria</taxon>
        <taxon>Bacillati</taxon>
        <taxon>Bacillota</taxon>
        <taxon>Bacilli</taxon>
        <taxon>Lactobacillales</taxon>
        <taxon>Lactobacillaceae</taxon>
        <taxon>Lentilactobacillus</taxon>
    </lineage>
</organism>
<proteinExistence type="predicted"/>
<sequence length="430" mass="46824">MWIKMTNIIIGVLLLLTFVGFIAFVMKGGNIMIGFLMMAILWTVIGGIPYKDAITNVFSQPALNYGSTIMVIIFGSWFGRVLVDTGIASAISEQTVKVSYKRPIIATILICLVTAFIFTSSYGVGAVIAIEVILLPILRSLGLSKKVAITAFVMSIGAPMYVNIVIIKQLQLFFPKVVYGAKYLSYGFSAMAVQLVIVIIFILIHAKSIHKNDTKEVSAEEDKKATSNVPKIAYVLPIMPVFMNLAFQWEPIPALMLSIFLVLLITGKLKTYKSAMELINKTISQAISDISGLIIMLLFLTMFSAAAVKVTGRFSNILQSIVPHSPIVLAIAFGILAPLALFRGPLMVWGAGSATAAVLAATGFFNQYFAFAAILVPGVSIAISTCITQSWNLWVVEHEKLDVKQFLMTGVPFGWITSILNLLLAAVMFK</sequence>
<evidence type="ECO:0000256" key="1">
    <source>
        <dbReference type="SAM" id="Phobius"/>
    </source>
</evidence>
<dbReference type="PATRIC" id="fig|1423808.3.peg.2413"/>